<evidence type="ECO:0000313" key="2">
    <source>
        <dbReference type="Proteomes" id="UP000248924"/>
    </source>
</evidence>
<proteinExistence type="predicted"/>
<gene>
    <name evidence="1" type="ORF">C1I95_07335</name>
</gene>
<keyword evidence="2" id="KW-1185">Reference proteome</keyword>
<accession>A0A2W2EYY3</accession>
<sequence>MPHGSDRVELAYADARATLAVVASPTPLSPSDIVAVAGRYPEPCLIIVPAATSAAREAVEATGGSWLVDSGQHVAGVLHIDGTRIVLRPPAPAATRPTRRGRVPWGAFTLVRRMIQQPHATQRELAALAGVSQPRVSQVLTALADIDVVRRAQDGWTLQNVDAAIDWWLSSYPGPGGITTYWFGLRAVVEQAARVASILAAAGVQPVAVSGDVAADLLAPWRAPARAVVYAADGADLAEADLVPAGPEEATIELTVPHDPGLWPTASQTRGNALPLADPLQILWDVMRAPGADSEEAAERVRQVLRRRHEQERAA</sequence>
<dbReference type="InterPro" id="IPR010982">
    <property type="entry name" value="Lambda_DNA-bd_dom_sf"/>
</dbReference>
<reference evidence="1 2" key="1">
    <citation type="submission" date="2018-01" db="EMBL/GenBank/DDBJ databases">
        <title>Draft genome sequence of Jishengella sp. NA12.</title>
        <authorList>
            <person name="Sahin N."/>
            <person name="Ay H."/>
            <person name="Saygin H."/>
        </authorList>
    </citation>
    <scope>NUCLEOTIDE SEQUENCE [LARGE SCALE GENOMIC DNA]</scope>
    <source>
        <strain evidence="1 2">NA12</strain>
    </source>
</reference>
<comment type="caution">
    <text evidence="1">The sequence shown here is derived from an EMBL/GenBank/DDBJ whole genome shotgun (WGS) entry which is preliminary data.</text>
</comment>
<dbReference type="GO" id="GO:0003677">
    <property type="term" value="F:DNA binding"/>
    <property type="evidence" value="ECO:0007669"/>
    <property type="project" value="InterPro"/>
</dbReference>
<dbReference type="InterPro" id="IPR001387">
    <property type="entry name" value="Cro/C1-type_HTH"/>
</dbReference>
<dbReference type="Proteomes" id="UP000248924">
    <property type="component" value="Unassembled WGS sequence"/>
</dbReference>
<protein>
    <submittedName>
        <fullName evidence="1">Uncharacterized protein</fullName>
    </submittedName>
</protein>
<dbReference type="CDD" id="cd00093">
    <property type="entry name" value="HTH_XRE"/>
    <property type="match status" value="1"/>
</dbReference>
<evidence type="ECO:0000313" key="1">
    <source>
        <dbReference type="EMBL" id="PZG21465.1"/>
    </source>
</evidence>
<name>A0A2W2EYY3_9ACTN</name>
<dbReference type="Gene3D" id="1.10.260.40">
    <property type="entry name" value="lambda repressor-like DNA-binding domains"/>
    <property type="match status" value="1"/>
</dbReference>
<organism evidence="1 2">
    <name type="scientific">Micromonospora craterilacus</name>
    <dbReference type="NCBI Taxonomy" id="1655439"/>
    <lineage>
        <taxon>Bacteria</taxon>
        <taxon>Bacillati</taxon>
        <taxon>Actinomycetota</taxon>
        <taxon>Actinomycetes</taxon>
        <taxon>Micromonosporales</taxon>
        <taxon>Micromonosporaceae</taxon>
        <taxon>Micromonospora</taxon>
    </lineage>
</organism>
<dbReference type="AlphaFoldDB" id="A0A2W2EYY3"/>
<dbReference type="EMBL" id="POTY01000029">
    <property type="protein sequence ID" value="PZG21465.1"/>
    <property type="molecule type" value="Genomic_DNA"/>
</dbReference>